<dbReference type="EMBL" id="BDGG01000005">
    <property type="protein sequence ID" value="GAU99686.1"/>
    <property type="molecule type" value="Genomic_DNA"/>
</dbReference>
<dbReference type="PANTHER" id="PTHR13233">
    <property type="entry name" value="MICROSPHERULE PROTEIN 1"/>
    <property type="match status" value="1"/>
</dbReference>
<dbReference type="OrthoDB" id="10262769at2759"/>
<evidence type="ECO:0000259" key="2">
    <source>
        <dbReference type="Pfam" id="PF13325"/>
    </source>
</evidence>
<keyword evidence="4" id="KW-1185">Reference proteome</keyword>
<name>A0A1D1VDG6_RAMVA</name>
<feature type="region of interest" description="Disordered" evidence="1">
    <location>
        <begin position="205"/>
        <end position="224"/>
    </location>
</feature>
<feature type="compositionally biased region" description="Low complexity" evidence="1">
    <location>
        <begin position="166"/>
        <end position="180"/>
    </location>
</feature>
<feature type="compositionally biased region" description="Basic and acidic residues" evidence="1">
    <location>
        <begin position="604"/>
        <end position="638"/>
    </location>
</feature>
<dbReference type="STRING" id="947166.A0A1D1VDG6"/>
<accession>A0A1D1VDG6</accession>
<dbReference type="PANTHER" id="PTHR13233:SF0">
    <property type="entry name" value="MICROSPHERULE PROTEIN 1"/>
    <property type="match status" value="1"/>
</dbReference>
<dbReference type="GO" id="GO:0002151">
    <property type="term" value="F:G-quadruplex RNA binding"/>
    <property type="evidence" value="ECO:0007669"/>
    <property type="project" value="InterPro"/>
</dbReference>
<sequence length="638" mass="70766">MDHAGHGGQYMPDWKNEPEGADGSMSGSRSPGLSSPHSSPDRNTDVPFQGGKREYDDPLDEAEFTRESSRASEPSDSGLRSSARSVKRKKFADEIVDSSLRPAYYRNRSGGDRMKVKGATDLSLPKMATQPSSRTSTSKSKKKKGSSPRSSSSTKPIKKSRKKDTGPPTMSTFGSSSFGGAVHSPLDQGLEDNSDVWYPELQETNEAATSSKSKSKKRKGVSDEAAAKRAWMAMDDMKLITAMQQLHDFPLIAKYVTFSTKTDAGTLEKRWNELLNDPEKCRVSMDVIDRVPLDNIQRIRKMKFFTEVEEDVVKSVLPADANVENFEKVLRQYNHLFFPGRQPDDLLANWKYASQRVKTELGKEPPASNPELPASFSDLKDKYQIDAMLTKASCFGKALHALTSHLNFRSKHIGCEVAYLKALSERLATASLPDQQRPKFQRDHKTTLAFLCGVCVDYAIIKEEATFGYSDENVTVDIDLSLEGNIVNLQPMQGVIYLDVNGVFHIENRGSSTVSIDGQLVEEGSDMELHENAAVDIGTLAFQFYRNNAAVKKHVEKVVADFAARGHTNTALEDVIGSPERYDHFAGNGEGRLTRSPSSGGSSDDSRPRFRIDEDRVMNGHDDLSHKNTEDRHESDSE</sequence>
<protein>
    <recommendedName>
        <fullName evidence="2">Microspherule protein N-terminal domain-containing protein</fullName>
    </recommendedName>
</protein>
<dbReference type="Pfam" id="PF13325">
    <property type="entry name" value="MCRS_N"/>
    <property type="match status" value="1"/>
</dbReference>
<reference evidence="3 4" key="1">
    <citation type="journal article" date="2016" name="Nat. Commun.">
        <title>Extremotolerant tardigrade genome and improved radiotolerance of human cultured cells by tardigrade-unique protein.</title>
        <authorList>
            <person name="Hashimoto T."/>
            <person name="Horikawa D.D."/>
            <person name="Saito Y."/>
            <person name="Kuwahara H."/>
            <person name="Kozuka-Hata H."/>
            <person name="Shin-I T."/>
            <person name="Minakuchi Y."/>
            <person name="Ohishi K."/>
            <person name="Motoyama A."/>
            <person name="Aizu T."/>
            <person name="Enomoto A."/>
            <person name="Kondo K."/>
            <person name="Tanaka S."/>
            <person name="Hara Y."/>
            <person name="Koshikawa S."/>
            <person name="Sagara H."/>
            <person name="Miura T."/>
            <person name="Yokobori S."/>
            <person name="Miyagawa K."/>
            <person name="Suzuki Y."/>
            <person name="Kubo T."/>
            <person name="Oyama M."/>
            <person name="Kohara Y."/>
            <person name="Fujiyama A."/>
            <person name="Arakawa K."/>
            <person name="Katayama T."/>
            <person name="Toyoda A."/>
            <person name="Kunieda T."/>
        </authorList>
    </citation>
    <scope>NUCLEOTIDE SEQUENCE [LARGE SCALE GENOMIC DNA]</scope>
    <source>
        <strain evidence="3 4">YOKOZUNA-1</strain>
    </source>
</reference>
<dbReference type="InterPro" id="IPR025999">
    <property type="entry name" value="MCRS_N"/>
</dbReference>
<proteinExistence type="predicted"/>
<evidence type="ECO:0000313" key="4">
    <source>
        <dbReference type="Proteomes" id="UP000186922"/>
    </source>
</evidence>
<feature type="region of interest" description="Disordered" evidence="1">
    <location>
        <begin position="580"/>
        <end position="638"/>
    </location>
</feature>
<feature type="compositionally biased region" description="Polar residues" evidence="1">
    <location>
        <begin position="71"/>
        <end position="84"/>
    </location>
</feature>
<evidence type="ECO:0000313" key="3">
    <source>
        <dbReference type="EMBL" id="GAU99686.1"/>
    </source>
</evidence>
<feature type="domain" description="Microspherule protein N-terminal" evidence="2">
    <location>
        <begin position="231"/>
        <end position="386"/>
    </location>
</feature>
<dbReference type="GO" id="GO:0045944">
    <property type="term" value="P:positive regulation of transcription by RNA polymerase II"/>
    <property type="evidence" value="ECO:0007669"/>
    <property type="project" value="TreeGrafter"/>
</dbReference>
<dbReference type="GO" id="GO:0031011">
    <property type="term" value="C:Ino80 complex"/>
    <property type="evidence" value="ECO:0007669"/>
    <property type="project" value="InterPro"/>
</dbReference>
<dbReference type="InterPro" id="IPR037912">
    <property type="entry name" value="MCRS1"/>
</dbReference>
<dbReference type="AlphaFoldDB" id="A0A1D1VDG6"/>
<feature type="region of interest" description="Disordered" evidence="1">
    <location>
        <begin position="1"/>
        <end position="192"/>
    </location>
</feature>
<organism evidence="3 4">
    <name type="scientific">Ramazzottius varieornatus</name>
    <name type="common">Water bear</name>
    <name type="synonym">Tardigrade</name>
    <dbReference type="NCBI Taxonomy" id="947166"/>
    <lineage>
        <taxon>Eukaryota</taxon>
        <taxon>Metazoa</taxon>
        <taxon>Ecdysozoa</taxon>
        <taxon>Tardigrada</taxon>
        <taxon>Eutardigrada</taxon>
        <taxon>Parachela</taxon>
        <taxon>Hypsibioidea</taxon>
        <taxon>Ramazzottiidae</taxon>
        <taxon>Ramazzottius</taxon>
    </lineage>
</organism>
<dbReference type="Proteomes" id="UP000186922">
    <property type="component" value="Unassembled WGS sequence"/>
</dbReference>
<dbReference type="GO" id="GO:0071339">
    <property type="term" value="C:MLL1 complex"/>
    <property type="evidence" value="ECO:0007669"/>
    <property type="project" value="InterPro"/>
</dbReference>
<comment type="caution">
    <text evidence="3">The sequence shown here is derived from an EMBL/GenBank/DDBJ whole genome shotgun (WGS) entry which is preliminary data.</text>
</comment>
<dbReference type="GO" id="GO:0044545">
    <property type="term" value="C:NSL complex"/>
    <property type="evidence" value="ECO:0007669"/>
    <property type="project" value="TreeGrafter"/>
</dbReference>
<feature type="compositionally biased region" description="Low complexity" evidence="1">
    <location>
        <begin position="23"/>
        <end position="38"/>
    </location>
</feature>
<gene>
    <name evidence="3" type="primary">RvY_10647-1</name>
    <name evidence="3" type="synonym">RvY_10647.1</name>
    <name evidence="3" type="ORF">RvY_10647</name>
</gene>
<evidence type="ECO:0000256" key="1">
    <source>
        <dbReference type="SAM" id="MobiDB-lite"/>
    </source>
</evidence>